<name>A0A7G7GEI4_9BACT</name>
<gene>
    <name evidence="2" type="ORF">HUW51_23725</name>
</gene>
<dbReference type="Gene3D" id="3.90.1140.10">
    <property type="entry name" value="Cyclic phosphodiesterase"/>
    <property type="match status" value="1"/>
</dbReference>
<protein>
    <submittedName>
        <fullName evidence="2">Mutarotase</fullName>
    </submittedName>
</protein>
<accession>A0A7G7GEI4</accession>
<dbReference type="InterPro" id="IPR009097">
    <property type="entry name" value="Cyclic_Pdiesterase"/>
</dbReference>
<dbReference type="SUPFAM" id="SSF55144">
    <property type="entry name" value="LigT-like"/>
    <property type="match status" value="1"/>
</dbReference>
<evidence type="ECO:0000259" key="1">
    <source>
        <dbReference type="Pfam" id="PF10469"/>
    </source>
</evidence>
<evidence type="ECO:0000313" key="3">
    <source>
        <dbReference type="Proteomes" id="UP000515237"/>
    </source>
</evidence>
<reference evidence="2 3" key="1">
    <citation type="journal article" date="2018" name="Int. J. Syst. Evol. Microbiol.">
        <title>Adhaeribacter swui sp. nov., isolated from wet mud.</title>
        <authorList>
            <person name="Kim D.U."/>
            <person name="Kim K.W."/>
            <person name="Kang M.S."/>
            <person name="Kim J.Y."/>
            <person name="Jang J.H."/>
            <person name="Kim M.K."/>
        </authorList>
    </citation>
    <scope>NUCLEOTIDE SEQUENCE [LARGE SCALE GENOMIC DNA]</scope>
    <source>
        <strain evidence="2 3">KCTC 52873</strain>
    </source>
</reference>
<dbReference type="Proteomes" id="UP000515237">
    <property type="component" value="Chromosome"/>
</dbReference>
<proteinExistence type="predicted"/>
<keyword evidence="3" id="KW-1185">Reference proteome</keyword>
<dbReference type="InterPro" id="IPR019510">
    <property type="entry name" value="AKAP7-like_phosphoesterase"/>
</dbReference>
<feature type="domain" description="A-kinase anchor protein 7-like phosphoesterase" evidence="1">
    <location>
        <begin position="73"/>
        <end position="211"/>
    </location>
</feature>
<dbReference type="AlphaFoldDB" id="A0A7G7GEI4"/>
<evidence type="ECO:0000313" key="2">
    <source>
        <dbReference type="EMBL" id="QNF35568.1"/>
    </source>
</evidence>
<sequence length="232" mass="27110">MEAPTHLKEHYQQLYNRSISKIQAGQVEVDESIDSPDDNRRGITLLIRPPDYIKSKIQDFLHILRAVAPEQYYYRQSDMHVTVMSLISCYPGFSLDKIAIADYVAIIQKSLANTRQFEINFKGIMATPASVLIQGFLHEPTLNDLRDQLRQNFKNSTLEQTIDKRYSIQTAHATVVRFRKKLSHSEAFADLLEQYRHYNFGTFPVESLELVYNDWYQRQEKVRLLHVFKLPG</sequence>
<dbReference type="RefSeq" id="WP_185274655.1">
    <property type="nucleotide sequence ID" value="NZ_CP055156.1"/>
</dbReference>
<dbReference type="EMBL" id="CP055156">
    <property type="protein sequence ID" value="QNF35568.1"/>
    <property type="molecule type" value="Genomic_DNA"/>
</dbReference>
<dbReference type="Pfam" id="PF10469">
    <property type="entry name" value="AKAP7_NLS"/>
    <property type="match status" value="1"/>
</dbReference>
<dbReference type="KEGG" id="aswu:HUW51_23725"/>
<organism evidence="2 3">
    <name type="scientific">Adhaeribacter swui</name>
    <dbReference type="NCBI Taxonomy" id="2086471"/>
    <lineage>
        <taxon>Bacteria</taxon>
        <taxon>Pseudomonadati</taxon>
        <taxon>Bacteroidota</taxon>
        <taxon>Cytophagia</taxon>
        <taxon>Cytophagales</taxon>
        <taxon>Hymenobacteraceae</taxon>
        <taxon>Adhaeribacter</taxon>
    </lineage>
</organism>